<gene>
    <name evidence="8" type="ORF">EGH73_04320</name>
</gene>
<dbReference type="InterPro" id="IPR036162">
    <property type="entry name" value="Resolvase-like_N_sf"/>
</dbReference>
<evidence type="ECO:0000313" key="9">
    <source>
        <dbReference type="Proteomes" id="UP000267623"/>
    </source>
</evidence>
<feature type="domain" description="Resolvase/invertase-type recombinase catalytic" evidence="6">
    <location>
        <begin position="3"/>
        <end position="152"/>
    </location>
</feature>
<organism evidence="8 9">
    <name type="scientific">Epilithonimonas hominis</name>
    <dbReference type="NCBI Taxonomy" id="420404"/>
    <lineage>
        <taxon>Bacteria</taxon>
        <taxon>Pseudomonadati</taxon>
        <taxon>Bacteroidota</taxon>
        <taxon>Flavobacteriia</taxon>
        <taxon>Flavobacteriales</taxon>
        <taxon>Weeksellaceae</taxon>
        <taxon>Chryseobacterium group</taxon>
        <taxon>Epilithonimonas</taxon>
    </lineage>
</organism>
<dbReference type="PANTHER" id="PTHR30461:SF23">
    <property type="entry name" value="DNA RECOMBINASE-RELATED"/>
    <property type="match status" value="1"/>
</dbReference>
<dbReference type="Proteomes" id="UP000267623">
    <property type="component" value="Unassembled WGS sequence"/>
</dbReference>
<protein>
    <submittedName>
        <fullName evidence="8">Recombinase family protein</fullName>
    </submittedName>
</protein>
<dbReference type="GO" id="GO:0015074">
    <property type="term" value="P:DNA integration"/>
    <property type="evidence" value="ECO:0007669"/>
    <property type="project" value="UniProtKB-KW"/>
</dbReference>
<sequence length="497" mass="57879">MKTAYLYVRVSTDEQKRKGYSLPEQEDRLLKYCKYNDIEVKGIYREDYSAKNFNRPAWKELFSEVKKKSAEVDKNILFIKWDRFSRNIEYAYEMIGKLRKYKTTAMAIDQPIDFSVPESTVMLAVYLAVPEAENTRRAQNTSNGLRRAKLMGRYPSKAPMGFLNVTLMDGKKAIVPKEPEAGIIKWVFNQVAQNNRKISEINKIANEKGLICSRSNFFRVLRNPVYCGFVSIKLNSNKEQMIKGLHEPLISESLFHQVQSVVNTKRKTTAKRDDLKAMFFLRGFLICPVCNRKLGGSFSTGRSKKYPYYHCHNRCRIRINAILLNNCYQKKLQELILLNSAVELLRNVLADQNIKTQKARYLYSQKLIERKMKEEKLTLSHGRKLFIAGILKIDDYNELKKENLVNTKNLRKEECDILAKLKAIDRKDNIGDRSIVEIFQKISEFDASDKKHLVNLIPPIDIDYKTGDLSLDLNQAFSKILSKKTHRKTNKKNEFHR</sequence>
<dbReference type="InterPro" id="IPR006118">
    <property type="entry name" value="Recombinase_CS"/>
</dbReference>
<reference evidence="9" key="2">
    <citation type="submission" date="2018-11" db="EMBL/GenBank/DDBJ databases">
        <title>Proposal to divide the Flavobacteriaceae and reorganize its genera based on Amino Acid Identity values calculated from whole genome sequences.</title>
        <authorList>
            <person name="Nicholson A.C."/>
            <person name="Gulvik C.A."/>
            <person name="Whitney A.M."/>
            <person name="Humrighouse B.W."/>
            <person name="Bell M."/>
            <person name="Holmes B."/>
            <person name="Steigerwalt A."/>
            <person name="Villarma A."/>
            <person name="Sheth M."/>
            <person name="Batra D."/>
            <person name="Pryor J."/>
            <person name="Bernardet J.-F."/>
            <person name="Hugo C."/>
            <person name="Kampfer P."/>
            <person name="Newman J."/>
            <person name="Mcquiston J."/>
        </authorList>
    </citation>
    <scope>NUCLEOTIDE SEQUENCE [LARGE SCALE GENOMIC DNA]</scope>
    <source>
        <strain evidence="9">DSM 22165</strain>
    </source>
</reference>
<dbReference type="GO" id="GO:0000150">
    <property type="term" value="F:DNA strand exchange activity"/>
    <property type="evidence" value="ECO:0007669"/>
    <property type="project" value="InterPro"/>
</dbReference>
<evidence type="ECO:0000256" key="5">
    <source>
        <dbReference type="PROSITE-ProRule" id="PRU10137"/>
    </source>
</evidence>
<evidence type="ECO:0000256" key="1">
    <source>
        <dbReference type="ARBA" id="ARBA00022908"/>
    </source>
</evidence>
<dbReference type="Gene3D" id="3.40.50.1390">
    <property type="entry name" value="Resolvase, N-terminal catalytic domain"/>
    <property type="match status" value="1"/>
</dbReference>
<name>A0A3N0XAD6_9FLAO</name>
<dbReference type="InterPro" id="IPR050639">
    <property type="entry name" value="SSR_resolvase"/>
</dbReference>
<proteinExistence type="predicted"/>
<dbReference type="RefSeq" id="WP_123280843.1">
    <property type="nucleotide sequence ID" value="NZ_RJTU01000029.1"/>
</dbReference>
<dbReference type="SMART" id="SM00857">
    <property type="entry name" value="Resolvase"/>
    <property type="match status" value="1"/>
</dbReference>
<dbReference type="Pfam" id="PF07508">
    <property type="entry name" value="Recombinase"/>
    <property type="match status" value="1"/>
</dbReference>
<evidence type="ECO:0000259" key="6">
    <source>
        <dbReference type="PROSITE" id="PS51736"/>
    </source>
</evidence>
<reference evidence="9" key="1">
    <citation type="submission" date="2018-11" db="EMBL/GenBank/DDBJ databases">
        <title>Proposal to divide the Flavobacteriaceae and reorganize its genera based on Amino Acid Identity values calculated from whole genome sequences.</title>
        <authorList>
            <person name="Nicholson A.C."/>
            <person name="Gulvik C.A."/>
            <person name="Whitney A.M."/>
            <person name="Humrighouse B.W."/>
            <person name="Bell M."/>
            <person name="Holmes B."/>
            <person name="Steigerwalt A."/>
            <person name="Villarma A."/>
            <person name="Sheth M."/>
            <person name="Batra D."/>
            <person name="Pryor J."/>
            <person name="Bernardet J.-F."/>
            <person name="Hugo C."/>
            <person name="Kampfer P."/>
            <person name="Newman J."/>
            <person name="Mcquiston J.R."/>
        </authorList>
    </citation>
    <scope>NUCLEOTIDE SEQUENCE [LARGE SCALE GENOMIC DNA]</scope>
    <source>
        <strain evidence="9">DSM 22165</strain>
    </source>
</reference>
<feature type="active site" description="O-(5'-phospho-DNA)-serine intermediate" evidence="4 5">
    <location>
        <position position="11"/>
    </location>
</feature>
<evidence type="ECO:0000313" key="8">
    <source>
        <dbReference type="EMBL" id="ROI14258.1"/>
    </source>
</evidence>
<dbReference type="InterPro" id="IPR011109">
    <property type="entry name" value="DNA_bind_recombinase_dom"/>
</dbReference>
<dbReference type="PROSITE" id="PS51737">
    <property type="entry name" value="RECOMBINASE_DNA_BIND"/>
    <property type="match status" value="1"/>
</dbReference>
<dbReference type="Pfam" id="PF00239">
    <property type="entry name" value="Resolvase"/>
    <property type="match status" value="1"/>
</dbReference>
<dbReference type="PROSITE" id="PS51736">
    <property type="entry name" value="RECOMBINASES_3"/>
    <property type="match status" value="1"/>
</dbReference>
<comment type="caution">
    <text evidence="8">The sequence shown here is derived from an EMBL/GenBank/DDBJ whole genome shotgun (WGS) entry which is preliminary data.</text>
</comment>
<dbReference type="PANTHER" id="PTHR30461">
    <property type="entry name" value="DNA-INVERTASE FROM LAMBDOID PROPHAGE"/>
    <property type="match status" value="1"/>
</dbReference>
<dbReference type="InterPro" id="IPR006119">
    <property type="entry name" value="Resolv_N"/>
</dbReference>
<dbReference type="SUPFAM" id="SSF53041">
    <property type="entry name" value="Resolvase-like"/>
    <property type="match status" value="1"/>
</dbReference>
<keyword evidence="1" id="KW-0229">DNA integration</keyword>
<dbReference type="GO" id="GO:0003677">
    <property type="term" value="F:DNA binding"/>
    <property type="evidence" value="ECO:0007669"/>
    <property type="project" value="UniProtKB-KW"/>
</dbReference>
<evidence type="ECO:0000259" key="7">
    <source>
        <dbReference type="PROSITE" id="PS51737"/>
    </source>
</evidence>
<accession>A0A3N0XAD6</accession>
<evidence type="ECO:0000256" key="2">
    <source>
        <dbReference type="ARBA" id="ARBA00023125"/>
    </source>
</evidence>
<keyword evidence="2" id="KW-0238">DNA-binding</keyword>
<dbReference type="CDD" id="cd00338">
    <property type="entry name" value="Ser_Recombinase"/>
    <property type="match status" value="1"/>
</dbReference>
<evidence type="ECO:0000256" key="4">
    <source>
        <dbReference type="PIRSR" id="PIRSR606118-50"/>
    </source>
</evidence>
<keyword evidence="3" id="KW-0233">DNA recombination</keyword>
<dbReference type="EMBL" id="RJTU01000029">
    <property type="protein sequence ID" value="ROI14258.1"/>
    <property type="molecule type" value="Genomic_DNA"/>
</dbReference>
<evidence type="ECO:0000256" key="3">
    <source>
        <dbReference type="ARBA" id="ARBA00023172"/>
    </source>
</evidence>
<dbReference type="PROSITE" id="PS00397">
    <property type="entry name" value="RECOMBINASES_1"/>
    <property type="match status" value="1"/>
</dbReference>
<feature type="domain" description="Recombinase" evidence="7">
    <location>
        <begin position="159"/>
        <end position="268"/>
    </location>
</feature>
<dbReference type="AlphaFoldDB" id="A0A3N0XAD6"/>
<dbReference type="InterPro" id="IPR038109">
    <property type="entry name" value="DNA_bind_recomb_sf"/>
</dbReference>
<dbReference type="Gene3D" id="3.90.1750.20">
    <property type="entry name" value="Putative Large Serine Recombinase, Chain B, Domain 2"/>
    <property type="match status" value="1"/>
</dbReference>